<gene>
    <name evidence="1" type="ORF">OXX778_LOCUS8992</name>
</gene>
<dbReference type="Pfam" id="PF15879">
    <property type="entry name" value="MWFE"/>
    <property type="match status" value="1"/>
</dbReference>
<evidence type="ECO:0000313" key="1">
    <source>
        <dbReference type="EMBL" id="CAF0851862.1"/>
    </source>
</evidence>
<dbReference type="AlphaFoldDB" id="A0A813WGB8"/>
<dbReference type="EMBL" id="CAJNOC010001290">
    <property type="protein sequence ID" value="CAF0851862.1"/>
    <property type="molecule type" value="Genomic_DNA"/>
</dbReference>
<dbReference type="InterPro" id="IPR017384">
    <property type="entry name" value="NADH_Ub_cplx-1_asu_su-1"/>
</dbReference>
<evidence type="ECO:0000313" key="2">
    <source>
        <dbReference type="Proteomes" id="UP000663879"/>
    </source>
</evidence>
<organism evidence="1 2">
    <name type="scientific">Brachionus calyciflorus</name>
    <dbReference type="NCBI Taxonomy" id="104777"/>
    <lineage>
        <taxon>Eukaryota</taxon>
        <taxon>Metazoa</taxon>
        <taxon>Spiralia</taxon>
        <taxon>Gnathifera</taxon>
        <taxon>Rotifera</taxon>
        <taxon>Eurotatoria</taxon>
        <taxon>Monogononta</taxon>
        <taxon>Pseudotrocha</taxon>
        <taxon>Ploima</taxon>
        <taxon>Brachionidae</taxon>
        <taxon>Brachionus</taxon>
    </lineage>
</organism>
<dbReference type="Proteomes" id="UP000663879">
    <property type="component" value="Unassembled WGS sequence"/>
</dbReference>
<sequence length="102" mass="11970">MKKKYEKKDKMWYWTLPSLVLTGAMLFLPGYINAAGNWIATGHVHRRNYEVDHRDFYLYMRDRRVTGSEYKQTGLDSLDQPLSLSGLNHLLTKERLAVPQQP</sequence>
<name>A0A813WGB8_9BILA</name>
<keyword evidence="2" id="KW-1185">Reference proteome</keyword>
<protein>
    <submittedName>
        <fullName evidence="1">Uncharacterized protein</fullName>
    </submittedName>
</protein>
<dbReference type="OrthoDB" id="1920692at2759"/>
<proteinExistence type="predicted"/>
<accession>A0A813WGB8</accession>
<comment type="caution">
    <text evidence="1">The sequence shown here is derived from an EMBL/GenBank/DDBJ whole genome shotgun (WGS) entry which is preliminary data.</text>
</comment>
<reference evidence="1" key="1">
    <citation type="submission" date="2021-02" db="EMBL/GenBank/DDBJ databases">
        <authorList>
            <person name="Nowell W R."/>
        </authorList>
    </citation>
    <scope>NUCLEOTIDE SEQUENCE</scope>
    <source>
        <strain evidence="1">Ploen Becks lab</strain>
    </source>
</reference>